<keyword evidence="1" id="KW-1133">Transmembrane helix</keyword>
<accession>Q674P8</accession>
<keyword evidence="2" id="KW-0496">Mitochondrion</keyword>
<gene>
    <name evidence="2" type="primary">ATP8</name>
</gene>
<keyword evidence="1" id="KW-0472">Membrane</keyword>
<dbReference type="CTD" id="4509"/>
<dbReference type="EMBL" id="AY521262">
    <property type="protein sequence ID" value="AAU14151.1"/>
    <property type="molecule type" value="Genomic_DNA"/>
</dbReference>
<evidence type="ECO:0000313" key="2">
    <source>
        <dbReference type="EMBL" id="AAU14151.1"/>
    </source>
</evidence>
<reference evidence="2" key="1">
    <citation type="journal article" date="2004" name="Appl. Environ. Microbiol.">
        <title>Evolutionary relationships of primary prokaryotic endosymbionts of whiteflies and their hosts.</title>
        <authorList>
            <person name="Thao M.L."/>
            <person name="Baumann P."/>
        </authorList>
    </citation>
    <scope>NUCLEOTIDE SEQUENCE</scope>
</reference>
<dbReference type="AlphaFoldDB" id="Q674P8"/>
<protein>
    <submittedName>
        <fullName evidence="2">ATP synthase subunit 8</fullName>
    </submittedName>
</protein>
<proteinExistence type="predicted"/>
<sequence length="47" mass="5338">MDSTAGSLKLLNFGLVHHFASNKCFLLAIVNVYIFTILFDFCCFYLS</sequence>
<name>Q674P8_TETAA</name>
<feature type="transmembrane region" description="Helical" evidence="1">
    <location>
        <begin position="25"/>
        <end position="46"/>
    </location>
</feature>
<organism evidence="2">
    <name type="scientific">Tetraleurodes acaciae</name>
    <name type="common">Acacia whitefly</name>
    <name type="synonym">Aleyrodes acaciae</name>
    <dbReference type="NCBI Taxonomy" id="267835"/>
    <lineage>
        <taxon>Eukaryota</taxon>
        <taxon>Metazoa</taxon>
        <taxon>Ecdysozoa</taxon>
        <taxon>Arthropoda</taxon>
        <taxon>Hexapoda</taxon>
        <taxon>Insecta</taxon>
        <taxon>Pterygota</taxon>
        <taxon>Neoptera</taxon>
        <taxon>Paraneoptera</taxon>
        <taxon>Hemiptera</taxon>
        <taxon>Sternorrhyncha</taxon>
        <taxon>Aleyrodoidea</taxon>
        <taxon>Aleyrodidae</taxon>
        <taxon>Aleyrodinae</taxon>
        <taxon>Tetraleurodes</taxon>
    </lineage>
</organism>
<reference evidence="2" key="2">
    <citation type="journal article" date="2004" name="BMC Evol. Biol.">
        <title>Organization of the mitochondrial genomes of whiteflies, aphids, and psyllids (Hemiptera, Sternorrhyncha).</title>
        <authorList>
            <person name="Thao M.L."/>
            <person name="Baumann L."/>
            <person name="Baumann P."/>
        </authorList>
    </citation>
    <scope>NUCLEOTIDE SEQUENCE</scope>
</reference>
<keyword evidence="1" id="KW-0812">Transmembrane</keyword>
<dbReference type="RefSeq" id="YP_087046.1">
    <property type="nucleotide sequence ID" value="NC_006292.1"/>
</dbReference>
<dbReference type="GeneID" id="3021910"/>
<evidence type="ECO:0000256" key="1">
    <source>
        <dbReference type="SAM" id="Phobius"/>
    </source>
</evidence>
<geneLocation type="mitochondrion" evidence="2"/>